<dbReference type="EMBL" id="OX465081">
    <property type="protein sequence ID" value="CAI9284839.1"/>
    <property type="molecule type" value="Genomic_DNA"/>
</dbReference>
<feature type="region of interest" description="Disordered" evidence="1">
    <location>
        <begin position="1"/>
        <end position="37"/>
    </location>
</feature>
<gene>
    <name evidence="2" type="ORF">LSALG_LOCUS24344</name>
</gene>
<dbReference type="Proteomes" id="UP001177003">
    <property type="component" value="Chromosome 5"/>
</dbReference>
<evidence type="ECO:0000313" key="3">
    <source>
        <dbReference type="Proteomes" id="UP001177003"/>
    </source>
</evidence>
<sequence length="271" mass="29885">MSSDHFAAPPSVSNGALRSMEPDYPEESEYETQAAAPSQVRFVGSSQQFPVVGERTVPIVDFALPPQQSTLRPFFVSNDKLNGKDNPSSAENGGGGAATVSGWVRPKNSENITHNPYSNTLVPASRSSFDARARSNVRTKFFPALYFGNKLYLFLLFPCSYSSVFVTLSSPLFLLFFLGAQGAATAANLSDYTWVEAAKVQTLKVEFEVLAMKEMDSIDDFALKINNIVSNIRVWGDTMEAQYVVKKFLRAAPTRSVQLYQPLNNLRTLKP</sequence>
<keyword evidence="3" id="KW-1185">Reference proteome</keyword>
<reference evidence="2" key="1">
    <citation type="submission" date="2023-04" db="EMBL/GenBank/DDBJ databases">
        <authorList>
            <person name="Vijverberg K."/>
            <person name="Xiong W."/>
            <person name="Schranz E."/>
        </authorList>
    </citation>
    <scope>NUCLEOTIDE SEQUENCE</scope>
</reference>
<proteinExistence type="predicted"/>
<evidence type="ECO:0000256" key="1">
    <source>
        <dbReference type="SAM" id="MobiDB-lite"/>
    </source>
</evidence>
<name>A0AA35Z381_LACSI</name>
<accession>A0AA35Z381</accession>
<organism evidence="2 3">
    <name type="scientific">Lactuca saligna</name>
    <name type="common">Willowleaf lettuce</name>
    <dbReference type="NCBI Taxonomy" id="75948"/>
    <lineage>
        <taxon>Eukaryota</taxon>
        <taxon>Viridiplantae</taxon>
        <taxon>Streptophyta</taxon>
        <taxon>Embryophyta</taxon>
        <taxon>Tracheophyta</taxon>
        <taxon>Spermatophyta</taxon>
        <taxon>Magnoliopsida</taxon>
        <taxon>eudicotyledons</taxon>
        <taxon>Gunneridae</taxon>
        <taxon>Pentapetalae</taxon>
        <taxon>asterids</taxon>
        <taxon>campanulids</taxon>
        <taxon>Asterales</taxon>
        <taxon>Asteraceae</taxon>
        <taxon>Cichorioideae</taxon>
        <taxon>Cichorieae</taxon>
        <taxon>Lactucinae</taxon>
        <taxon>Lactuca</taxon>
    </lineage>
</organism>
<evidence type="ECO:0000313" key="2">
    <source>
        <dbReference type="EMBL" id="CAI9284839.1"/>
    </source>
</evidence>
<feature type="region of interest" description="Disordered" evidence="1">
    <location>
        <begin position="82"/>
        <end position="103"/>
    </location>
</feature>
<dbReference type="AlphaFoldDB" id="A0AA35Z381"/>
<protein>
    <submittedName>
        <fullName evidence="2">Uncharacterized protein</fullName>
    </submittedName>
</protein>